<dbReference type="PANTHER" id="PTHR37383:SF1">
    <property type="entry name" value="OS01G0694200 PROTEIN"/>
    <property type="match status" value="1"/>
</dbReference>
<dbReference type="AlphaFoldDB" id="A0AAQ3NRB2"/>
<dbReference type="Proteomes" id="UP001374535">
    <property type="component" value="Chromosome 4"/>
</dbReference>
<keyword evidence="2" id="KW-1185">Reference proteome</keyword>
<sequence length="116" mass="12994">MSTIGFLWIYKMSFKDQLCVTGKVALVASLHTMCMTFVSQTIWISDGCHSVHMFTAMDIENALNEADGNDSNEKLLRLPVVRVLFSSEKIQDIISLSANSVLILGQGKIYLILFYL</sequence>
<evidence type="ECO:0000313" key="1">
    <source>
        <dbReference type="EMBL" id="WVZ13855.1"/>
    </source>
</evidence>
<evidence type="ECO:0000313" key="2">
    <source>
        <dbReference type="Proteomes" id="UP001374535"/>
    </source>
</evidence>
<protein>
    <submittedName>
        <fullName evidence="1">Uncharacterized protein</fullName>
    </submittedName>
</protein>
<proteinExistence type="predicted"/>
<accession>A0AAQ3NRB2</accession>
<name>A0AAQ3NRB2_VIGMU</name>
<dbReference type="PANTHER" id="PTHR37383">
    <property type="entry name" value="OS01G0694200 PROTEIN"/>
    <property type="match status" value="1"/>
</dbReference>
<reference evidence="1 2" key="1">
    <citation type="journal article" date="2023" name="Life. Sci Alliance">
        <title>Evolutionary insights into 3D genome organization and epigenetic landscape of Vigna mungo.</title>
        <authorList>
            <person name="Junaid A."/>
            <person name="Singh B."/>
            <person name="Bhatia S."/>
        </authorList>
    </citation>
    <scope>NUCLEOTIDE SEQUENCE [LARGE SCALE GENOMIC DNA]</scope>
    <source>
        <strain evidence="1">Urdbean</strain>
    </source>
</reference>
<gene>
    <name evidence="1" type="ORF">V8G54_011421</name>
</gene>
<organism evidence="1 2">
    <name type="scientific">Vigna mungo</name>
    <name type="common">Black gram</name>
    <name type="synonym">Phaseolus mungo</name>
    <dbReference type="NCBI Taxonomy" id="3915"/>
    <lineage>
        <taxon>Eukaryota</taxon>
        <taxon>Viridiplantae</taxon>
        <taxon>Streptophyta</taxon>
        <taxon>Embryophyta</taxon>
        <taxon>Tracheophyta</taxon>
        <taxon>Spermatophyta</taxon>
        <taxon>Magnoliopsida</taxon>
        <taxon>eudicotyledons</taxon>
        <taxon>Gunneridae</taxon>
        <taxon>Pentapetalae</taxon>
        <taxon>rosids</taxon>
        <taxon>fabids</taxon>
        <taxon>Fabales</taxon>
        <taxon>Fabaceae</taxon>
        <taxon>Papilionoideae</taxon>
        <taxon>50 kb inversion clade</taxon>
        <taxon>NPAAA clade</taxon>
        <taxon>indigoferoid/millettioid clade</taxon>
        <taxon>Phaseoleae</taxon>
        <taxon>Vigna</taxon>
    </lineage>
</organism>
<dbReference type="EMBL" id="CP144697">
    <property type="protein sequence ID" value="WVZ13855.1"/>
    <property type="molecule type" value="Genomic_DNA"/>
</dbReference>